<organism evidence="2 3">
    <name type="scientific">Anisodus acutangulus</name>
    <dbReference type="NCBI Taxonomy" id="402998"/>
    <lineage>
        <taxon>Eukaryota</taxon>
        <taxon>Viridiplantae</taxon>
        <taxon>Streptophyta</taxon>
        <taxon>Embryophyta</taxon>
        <taxon>Tracheophyta</taxon>
        <taxon>Spermatophyta</taxon>
        <taxon>Magnoliopsida</taxon>
        <taxon>eudicotyledons</taxon>
        <taxon>Gunneridae</taxon>
        <taxon>Pentapetalae</taxon>
        <taxon>asterids</taxon>
        <taxon>lamiids</taxon>
        <taxon>Solanales</taxon>
        <taxon>Solanaceae</taxon>
        <taxon>Solanoideae</taxon>
        <taxon>Hyoscyameae</taxon>
        <taxon>Anisodus</taxon>
    </lineage>
</organism>
<evidence type="ECO:0000256" key="1">
    <source>
        <dbReference type="SAM" id="MobiDB-lite"/>
    </source>
</evidence>
<sequence length="93" mass="10548">MGRTIILANQKHHHLREQQPERLVSSNPSSPFHVFPSLGLDCIQIRNHSPNSQKFNLYLFIVTTKNQLNVILGDAFHLGVSKKSCPDLNIFLS</sequence>
<name>A0A9Q1LXJ9_9SOLA</name>
<dbReference type="Proteomes" id="UP001152561">
    <property type="component" value="Unassembled WGS sequence"/>
</dbReference>
<comment type="caution">
    <text evidence="2">The sequence shown here is derived from an EMBL/GenBank/DDBJ whole genome shotgun (WGS) entry which is preliminary data.</text>
</comment>
<accession>A0A9Q1LXJ9</accession>
<gene>
    <name evidence="2" type="ORF">K7X08_017567</name>
</gene>
<dbReference type="EMBL" id="JAJAGQ010000013">
    <property type="protein sequence ID" value="KAJ8544984.1"/>
    <property type="molecule type" value="Genomic_DNA"/>
</dbReference>
<protein>
    <submittedName>
        <fullName evidence="2">Uncharacterized protein</fullName>
    </submittedName>
</protein>
<evidence type="ECO:0000313" key="3">
    <source>
        <dbReference type="Proteomes" id="UP001152561"/>
    </source>
</evidence>
<reference evidence="3" key="1">
    <citation type="journal article" date="2023" name="Proc. Natl. Acad. Sci. U.S.A.">
        <title>Genomic and structural basis for evolution of tropane alkaloid biosynthesis.</title>
        <authorList>
            <person name="Wanga Y.-J."/>
            <person name="Taina T."/>
            <person name="Yua J.-Y."/>
            <person name="Lia J."/>
            <person name="Xua B."/>
            <person name="Chenc J."/>
            <person name="D'Auriad J.C."/>
            <person name="Huanga J.-P."/>
            <person name="Huanga S.-X."/>
        </authorList>
    </citation>
    <scope>NUCLEOTIDE SEQUENCE [LARGE SCALE GENOMIC DNA]</scope>
    <source>
        <strain evidence="3">cv. KIB-2019</strain>
    </source>
</reference>
<feature type="region of interest" description="Disordered" evidence="1">
    <location>
        <begin position="8"/>
        <end position="28"/>
    </location>
</feature>
<keyword evidence="3" id="KW-1185">Reference proteome</keyword>
<dbReference type="AlphaFoldDB" id="A0A9Q1LXJ9"/>
<proteinExistence type="predicted"/>
<evidence type="ECO:0000313" key="2">
    <source>
        <dbReference type="EMBL" id="KAJ8544984.1"/>
    </source>
</evidence>